<dbReference type="InterPro" id="IPR001387">
    <property type="entry name" value="Cro/C1-type_HTH"/>
</dbReference>
<feature type="non-terminal residue" evidence="2">
    <location>
        <position position="1"/>
    </location>
</feature>
<name>A0A2W4ZIW2_9BACT</name>
<gene>
    <name evidence="2" type="ORF">DI626_11195</name>
</gene>
<protein>
    <submittedName>
        <fullName evidence="2">Transcriptional regulator</fullName>
    </submittedName>
</protein>
<dbReference type="EMBL" id="QFNK01000325">
    <property type="protein sequence ID" value="PZO80562.1"/>
    <property type="molecule type" value="Genomic_DNA"/>
</dbReference>
<dbReference type="Pfam" id="PF01381">
    <property type="entry name" value="HTH_3"/>
    <property type="match status" value="1"/>
</dbReference>
<dbReference type="InterPro" id="IPR010982">
    <property type="entry name" value="Lambda_DNA-bd_dom_sf"/>
</dbReference>
<dbReference type="CDD" id="cd00093">
    <property type="entry name" value="HTH_XRE"/>
    <property type="match status" value="1"/>
</dbReference>
<feature type="domain" description="HTH cro/C1-type" evidence="1">
    <location>
        <begin position="1"/>
        <end position="43"/>
    </location>
</feature>
<organism evidence="2 3">
    <name type="scientific">Micavibrio aeruginosavorus</name>
    <dbReference type="NCBI Taxonomy" id="349221"/>
    <lineage>
        <taxon>Bacteria</taxon>
        <taxon>Pseudomonadati</taxon>
        <taxon>Bdellovibrionota</taxon>
        <taxon>Bdellovibrionia</taxon>
        <taxon>Bdellovibrionales</taxon>
        <taxon>Pseudobdellovibrionaceae</taxon>
        <taxon>Micavibrio</taxon>
    </lineage>
</organism>
<dbReference type="GO" id="GO:0003677">
    <property type="term" value="F:DNA binding"/>
    <property type="evidence" value="ECO:0007669"/>
    <property type="project" value="InterPro"/>
</dbReference>
<dbReference type="PROSITE" id="PS50943">
    <property type="entry name" value="HTH_CROC1"/>
    <property type="match status" value="1"/>
</dbReference>
<evidence type="ECO:0000313" key="2">
    <source>
        <dbReference type="EMBL" id="PZO80562.1"/>
    </source>
</evidence>
<accession>A0A2W4ZIW2</accession>
<dbReference type="AlphaFoldDB" id="A0A2W4ZIW2"/>
<comment type="caution">
    <text evidence="2">The sequence shown here is derived from an EMBL/GenBank/DDBJ whole genome shotgun (WGS) entry which is preliminary data.</text>
</comment>
<evidence type="ECO:0000259" key="1">
    <source>
        <dbReference type="PROSITE" id="PS50943"/>
    </source>
</evidence>
<reference evidence="2 3" key="1">
    <citation type="submission" date="2017-08" db="EMBL/GenBank/DDBJ databases">
        <title>Infants hospitalized years apart are colonized by the same room-sourced microbial strains.</title>
        <authorList>
            <person name="Brooks B."/>
            <person name="Olm M.R."/>
            <person name="Firek B.A."/>
            <person name="Baker R."/>
            <person name="Thomas B.C."/>
            <person name="Morowitz M.J."/>
            <person name="Banfield J.F."/>
        </authorList>
    </citation>
    <scope>NUCLEOTIDE SEQUENCE [LARGE SCALE GENOMIC DNA]</scope>
    <source>
        <strain evidence="2">S2_018_000_R2_104</strain>
    </source>
</reference>
<dbReference type="Proteomes" id="UP000249557">
    <property type="component" value="Unassembled WGS sequence"/>
</dbReference>
<dbReference type="SUPFAM" id="SSF47413">
    <property type="entry name" value="lambda repressor-like DNA-binding domains"/>
    <property type="match status" value="1"/>
</dbReference>
<proteinExistence type="predicted"/>
<dbReference type="Gene3D" id="1.10.260.40">
    <property type="entry name" value="lambda repressor-like DNA-binding domains"/>
    <property type="match status" value="1"/>
</dbReference>
<evidence type="ECO:0000313" key="3">
    <source>
        <dbReference type="Proteomes" id="UP000249557"/>
    </source>
</evidence>
<sequence>EKLADQVGITFQQIQKYENGANRVSASRLYEFSKVLDIPVNFFFENYGSNENSAFAAGFGESEQAGFEGADDILKRKETLELIRVYYSIENPKLRKDLFKLVKSMAENLKVQDA</sequence>